<dbReference type="InterPro" id="IPR000801">
    <property type="entry name" value="Esterase-like"/>
</dbReference>
<dbReference type="InterPro" id="IPR029058">
    <property type="entry name" value="AB_hydrolase_fold"/>
</dbReference>
<dbReference type="EMBL" id="DWWL01000043">
    <property type="protein sequence ID" value="HJC47680.1"/>
    <property type="molecule type" value="Genomic_DNA"/>
</dbReference>
<accession>A0A9D2PBH1</accession>
<dbReference type="GO" id="GO:0016787">
    <property type="term" value="F:hydrolase activity"/>
    <property type="evidence" value="ECO:0007669"/>
    <property type="project" value="UniProtKB-KW"/>
</dbReference>
<dbReference type="PANTHER" id="PTHR43037:SF5">
    <property type="entry name" value="FERULOYL ESTERASE"/>
    <property type="match status" value="1"/>
</dbReference>
<gene>
    <name evidence="3" type="ORF">IAA04_06480</name>
</gene>
<proteinExistence type="predicted"/>
<sequence>MKDQVKAQALPDAESLTIDPEHYYRQVLHGYYQFDCTVKEGVVRSAKFYIPENTVFNQPTVFVTVPDGEESWEFLVKSGWKQMADVRQLCIVLMEPENGAWSDEEADIAYITALNEDVGFRPFFCAFSSNFYGVAYGTAADAFGKQARRFPKCWAGAALLGSLGMTEDEKETLEKTETKVPGVAFSQVQMPVWIAAGEKMEDVERELTFYRAANHSDGVRQDGGCEIWDPKKGGTVDEHWCAEVVFDRRKWEDCLGFDYDCRIYDTVFAGVYRYPGNGNGALRKNADIRSRGFQKFSEKVAGGYYEDGRDAYRREWWVYLPESADRTKPVPAVFVFHGAGGSCDEIADRSGWAYVAEKYGFLIICPGASVPNRVRRVSNMVTNEMFRSMWNTGNPQKERPADMLFLDYLYSWLTEHYNVDRSRIYASGQSSGGMMSWACAAYRPDYFAATAPVSAKCIDIESEHPNPPVDGSIIPVMTNLGLEDRAFQGGYATEDAKELVDHWCSRFHLEPGWDGYTYADGGKHCSFQDGLFTNYLFRTKDGVPILRCVETATKAHAIWPSECEMAWTQWFSKFSKDPETKELYYEGKKVEI</sequence>
<name>A0A9D2PBH1_9FIRM</name>
<evidence type="ECO:0000256" key="2">
    <source>
        <dbReference type="ARBA" id="ARBA00022801"/>
    </source>
</evidence>
<reference evidence="3" key="2">
    <citation type="submission" date="2021-04" db="EMBL/GenBank/DDBJ databases">
        <authorList>
            <person name="Gilroy R."/>
        </authorList>
    </citation>
    <scope>NUCLEOTIDE SEQUENCE</scope>
    <source>
        <strain evidence="3">CHK183-5548</strain>
    </source>
</reference>
<dbReference type="Gene3D" id="3.40.50.1820">
    <property type="entry name" value="alpha/beta hydrolase"/>
    <property type="match status" value="1"/>
</dbReference>
<keyword evidence="2" id="KW-0378">Hydrolase</keyword>
<reference evidence="3" key="1">
    <citation type="journal article" date="2021" name="PeerJ">
        <title>Extensive microbial diversity within the chicken gut microbiome revealed by metagenomics and culture.</title>
        <authorList>
            <person name="Gilroy R."/>
            <person name="Ravi A."/>
            <person name="Getino M."/>
            <person name="Pursley I."/>
            <person name="Horton D.L."/>
            <person name="Alikhan N.F."/>
            <person name="Baker D."/>
            <person name="Gharbi K."/>
            <person name="Hall N."/>
            <person name="Watson M."/>
            <person name="Adriaenssens E.M."/>
            <person name="Foster-Nyarko E."/>
            <person name="Jarju S."/>
            <person name="Secka A."/>
            <person name="Antonio M."/>
            <person name="Oren A."/>
            <person name="Chaudhuri R.R."/>
            <person name="La Ragione R."/>
            <person name="Hildebrand F."/>
            <person name="Pallen M.J."/>
        </authorList>
    </citation>
    <scope>NUCLEOTIDE SEQUENCE</scope>
    <source>
        <strain evidence="3">CHK183-5548</strain>
    </source>
</reference>
<dbReference type="Proteomes" id="UP000823883">
    <property type="component" value="Unassembled WGS sequence"/>
</dbReference>
<evidence type="ECO:0000256" key="1">
    <source>
        <dbReference type="ARBA" id="ARBA00022729"/>
    </source>
</evidence>
<keyword evidence="1" id="KW-0732">Signal</keyword>
<evidence type="ECO:0000313" key="4">
    <source>
        <dbReference type="Proteomes" id="UP000823883"/>
    </source>
</evidence>
<protein>
    <submittedName>
        <fullName evidence="3">Prolyl oligopeptidase family serine peptidase</fullName>
    </submittedName>
</protein>
<evidence type="ECO:0000313" key="3">
    <source>
        <dbReference type="EMBL" id="HJC47680.1"/>
    </source>
</evidence>
<dbReference type="SUPFAM" id="SSF53474">
    <property type="entry name" value="alpha/beta-Hydrolases"/>
    <property type="match status" value="1"/>
</dbReference>
<dbReference type="InterPro" id="IPR050955">
    <property type="entry name" value="Plant_Biomass_Hydrol_Est"/>
</dbReference>
<comment type="caution">
    <text evidence="3">The sequence shown here is derived from an EMBL/GenBank/DDBJ whole genome shotgun (WGS) entry which is preliminary data.</text>
</comment>
<organism evidence="3 4">
    <name type="scientific">Candidatus Lachnoclostridium pullistercoris</name>
    <dbReference type="NCBI Taxonomy" id="2838632"/>
    <lineage>
        <taxon>Bacteria</taxon>
        <taxon>Bacillati</taxon>
        <taxon>Bacillota</taxon>
        <taxon>Clostridia</taxon>
        <taxon>Lachnospirales</taxon>
        <taxon>Lachnospiraceae</taxon>
    </lineage>
</organism>
<dbReference type="Pfam" id="PF00756">
    <property type="entry name" value="Esterase"/>
    <property type="match status" value="1"/>
</dbReference>
<dbReference type="AlphaFoldDB" id="A0A9D2PBH1"/>
<dbReference type="PANTHER" id="PTHR43037">
    <property type="entry name" value="UNNAMED PRODUCT-RELATED"/>
    <property type="match status" value="1"/>
</dbReference>